<feature type="chain" id="PRO_5027090736" evidence="1">
    <location>
        <begin position="22"/>
        <end position="82"/>
    </location>
</feature>
<organism evidence="2 3">
    <name type="scientific">Ancylobacter pratisalsi</name>
    <dbReference type="NCBI Taxonomy" id="1745854"/>
    <lineage>
        <taxon>Bacteria</taxon>
        <taxon>Pseudomonadati</taxon>
        <taxon>Pseudomonadota</taxon>
        <taxon>Alphaproteobacteria</taxon>
        <taxon>Hyphomicrobiales</taxon>
        <taxon>Xanthobacteraceae</taxon>
        <taxon>Ancylobacter</taxon>
    </lineage>
</organism>
<reference evidence="2 3" key="1">
    <citation type="submission" date="2020-02" db="EMBL/GenBank/DDBJ databases">
        <authorList>
            <person name="Li G."/>
        </authorList>
    </citation>
    <scope>NUCLEOTIDE SEQUENCE [LARGE SCALE GENOMIC DNA]</scope>
    <source>
        <strain evidence="2 3">DSM 102029</strain>
    </source>
</reference>
<accession>A0A6P1YTH3</accession>
<evidence type="ECO:0000313" key="2">
    <source>
        <dbReference type="EMBL" id="QIB36151.1"/>
    </source>
</evidence>
<dbReference type="Proteomes" id="UP000464751">
    <property type="component" value="Chromosome"/>
</dbReference>
<dbReference type="GO" id="GO:0016301">
    <property type="term" value="F:kinase activity"/>
    <property type="evidence" value="ECO:0007669"/>
    <property type="project" value="UniProtKB-KW"/>
</dbReference>
<dbReference type="AlphaFoldDB" id="A0A6P1YTH3"/>
<proteinExistence type="predicted"/>
<dbReference type="KEGG" id="apra:G3A50_07735"/>
<keyword evidence="1" id="KW-0732">Signal</keyword>
<keyword evidence="2" id="KW-0808">Transferase</keyword>
<protein>
    <submittedName>
        <fullName evidence="2">Histidine kinase</fullName>
    </submittedName>
</protein>
<feature type="signal peptide" evidence="1">
    <location>
        <begin position="1"/>
        <end position="21"/>
    </location>
</feature>
<name>A0A6P1YTH3_9HYPH</name>
<sequence length="82" mass="8666">MLSAALLAASTLIATTGLASADDAKDCTDGVAMIKAEIAKAPPKSTLDKLNKALRGAQRELGEKEYDECLDFVRDAQKAVKK</sequence>
<keyword evidence="3" id="KW-1185">Reference proteome</keyword>
<gene>
    <name evidence="2" type="ORF">G3A50_07735</name>
</gene>
<evidence type="ECO:0000313" key="3">
    <source>
        <dbReference type="Proteomes" id="UP000464751"/>
    </source>
</evidence>
<evidence type="ECO:0000256" key="1">
    <source>
        <dbReference type="SAM" id="SignalP"/>
    </source>
</evidence>
<dbReference type="EMBL" id="CP048630">
    <property type="protein sequence ID" value="QIB36151.1"/>
    <property type="molecule type" value="Genomic_DNA"/>
</dbReference>
<keyword evidence="2" id="KW-0418">Kinase</keyword>